<accession>E1YME6</accession>
<evidence type="ECO:0000313" key="2">
    <source>
        <dbReference type="EMBL" id="CBX31740.1"/>
    </source>
</evidence>
<protein>
    <recommendedName>
        <fullName evidence="1">STAS domain-containing protein</fullName>
    </recommendedName>
</protein>
<proteinExistence type="predicted"/>
<dbReference type="AlphaFoldDB" id="E1YME6"/>
<dbReference type="InterPro" id="IPR036513">
    <property type="entry name" value="STAS_dom_sf"/>
</dbReference>
<sequence>MASNFRITAHQSKANLYLELMGEFDGSSATVLVNALKKYSSKNKNIVINTSGLYLIHPFGLGVLQKECMANKSLHGLRFIGKHGNMMEPHEGDSFWY</sequence>
<dbReference type="EMBL" id="FR695879">
    <property type="protein sequence ID" value="CBX31740.1"/>
    <property type="molecule type" value="Genomic_DNA"/>
</dbReference>
<reference evidence="2" key="1">
    <citation type="journal article" date="2011" name="Environ. Microbiol.">
        <title>Genomic insights into the metabolic potential of the polycyclic aromatic hydrocarbon degrading sulfate-reducing Deltaproteobacterium N47.</title>
        <authorList>
            <person name="Bergmann F."/>
            <person name="Selesi D."/>
            <person name="Weinmaier T."/>
            <person name="Tischler P."/>
            <person name="Rattei T."/>
            <person name="Meckenstock R.U."/>
        </authorList>
    </citation>
    <scope>NUCLEOTIDE SEQUENCE</scope>
</reference>
<dbReference type="InterPro" id="IPR002645">
    <property type="entry name" value="STAS_dom"/>
</dbReference>
<dbReference type="SUPFAM" id="SSF52091">
    <property type="entry name" value="SpoIIaa-like"/>
    <property type="match status" value="1"/>
</dbReference>
<gene>
    <name evidence="2" type="ORF">N47_N25650</name>
</gene>
<name>E1YME6_9BACT</name>
<feature type="domain" description="STAS" evidence="1">
    <location>
        <begin position="5"/>
        <end position="64"/>
    </location>
</feature>
<organism evidence="2">
    <name type="scientific">uncultured Desulfobacterium sp</name>
    <dbReference type="NCBI Taxonomy" id="201089"/>
    <lineage>
        <taxon>Bacteria</taxon>
        <taxon>Pseudomonadati</taxon>
        <taxon>Thermodesulfobacteriota</taxon>
        <taxon>Desulfobacteria</taxon>
        <taxon>Desulfobacterales</taxon>
        <taxon>Desulfobacteriaceae</taxon>
        <taxon>Desulfobacterium</taxon>
        <taxon>environmental samples</taxon>
    </lineage>
</organism>
<dbReference type="PROSITE" id="PS50801">
    <property type="entry name" value="STAS"/>
    <property type="match status" value="1"/>
</dbReference>
<evidence type="ECO:0000259" key="1">
    <source>
        <dbReference type="PROSITE" id="PS50801"/>
    </source>
</evidence>